<comment type="caution">
    <text evidence="1">The sequence shown here is derived from an EMBL/GenBank/DDBJ whole genome shotgun (WGS) entry which is preliminary data.</text>
</comment>
<organism evidence="1 2">
    <name type="scientific">Microbacter margulisiae</name>
    <dbReference type="NCBI Taxonomy" id="1350067"/>
    <lineage>
        <taxon>Bacteria</taxon>
        <taxon>Pseudomonadati</taxon>
        <taxon>Bacteroidota</taxon>
        <taxon>Bacteroidia</taxon>
        <taxon>Bacteroidales</taxon>
        <taxon>Porphyromonadaceae</taxon>
        <taxon>Microbacter</taxon>
    </lineage>
</organism>
<accession>A0A7W5DTN1</accession>
<protein>
    <submittedName>
        <fullName evidence="1">Uncharacterized protein</fullName>
    </submittedName>
</protein>
<sequence length="81" mass="9436">MSPLRGYFDAIGIISYEDARATLLMMLKIRQIFSPPLEVMEEVKRCLTDRICKSSVEGDRRKQVTKRSTIFRHGHLLHFTP</sequence>
<keyword evidence="2" id="KW-1185">Reference proteome</keyword>
<proteinExistence type="predicted"/>
<name>A0A7W5DTN1_9PORP</name>
<evidence type="ECO:0000313" key="1">
    <source>
        <dbReference type="EMBL" id="MBB3188513.1"/>
    </source>
</evidence>
<dbReference type="EMBL" id="JACHYB010000002">
    <property type="protein sequence ID" value="MBB3188513.1"/>
    <property type="molecule type" value="Genomic_DNA"/>
</dbReference>
<evidence type="ECO:0000313" key="2">
    <source>
        <dbReference type="Proteomes" id="UP000544222"/>
    </source>
</evidence>
<dbReference type="AlphaFoldDB" id="A0A7W5DTN1"/>
<dbReference type="RefSeq" id="WP_183414271.1">
    <property type="nucleotide sequence ID" value="NZ_JACHYB010000002.1"/>
</dbReference>
<dbReference type="Proteomes" id="UP000544222">
    <property type="component" value="Unassembled WGS sequence"/>
</dbReference>
<gene>
    <name evidence="1" type="ORF">FHX64_002711</name>
</gene>
<reference evidence="1 2" key="1">
    <citation type="submission" date="2020-08" db="EMBL/GenBank/DDBJ databases">
        <title>Genomic Encyclopedia of Type Strains, Phase IV (KMG-IV): sequencing the most valuable type-strain genomes for metagenomic binning, comparative biology and taxonomic classification.</title>
        <authorList>
            <person name="Goeker M."/>
        </authorList>
    </citation>
    <scope>NUCLEOTIDE SEQUENCE [LARGE SCALE GENOMIC DNA]</scope>
    <source>
        <strain evidence="1 2">DSM 27471</strain>
    </source>
</reference>